<dbReference type="PRINTS" id="PR00385">
    <property type="entry name" value="P450"/>
</dbReference>
<evidence type="ECO:0000256" key="11">
    <source>
        <dbReference type="ARBA" id="ARBA00023033"/>
    </source>
</evidence>
<evidence type="ECO:0000256" key="10">
    <source>
        <dbReference type="ARBA" id="ARBA00023004"/>
    </source>
</evidence>
<dbReference type="EMBL" id="ML145272">
    <property type="protein sequence ID" value="TBU51995.1"/>
    <property type="molecule type" value="Genomic_DNA"/>
</dbReference>
<dbReference type="Proteomes" id="UP000292082">
    <property type="component" value="Unassembled WGS sequence"/>
</dbReference>
<keyword evidence="12 15" id="KW-0472">Membrane</keyword>
<dbReference type="GO" id="GO:0016020">
    <property type="term" value="C:membrane"/>
    <property type="evidence" value="ECO:0007669"/>
    <property type="project" value="UniProtKB-SubCell"/>
</dbReference>
<name>A0A4Q9PD67_9APHY</name>
<evidence type="ECO:0000256" key="15">
    <source>
        <dbReference type="SAM" id="Phobius"/>
    </source>
</evidence>
<keyword evidence="9 14" id="KW-0560">Oxidoreductase</keyword>
<dbReference type="PRINTS" id="PR00463">
    <property type="entry name" value="EP450I"/>
</dbReference>
<evidence type="ECO:0000256" key="9">
    <source>
        <dbReference type="ARBA" id="ARBA00023002"/>
    </source>
</evidence>
<dbReference type="InterPro" id="IPR050364">
    <property type="entry name" value="Cytochrome_P450_fung"/>
</dbReference>
<dbReference type="GO" id="GO:0020037">
    <property type="term" value="F:heme binding"/>
    <property type="evidence" value="ECO:0007669"/>
    <property type="project" value="InterPro"/>
</dbReference>
<dbReference type="AlphaFoldDB" id="A0A4Q9PD67"/>
<comment type="pathway">
    <text evidence="3">Secondary metabolite biosynthesis.</text>
</comment>
<evidence type="ECO:0000313" key="16">
    <source>
        <dbReference type="EMBL" id="TBU51995.1"/>
    </source>
</evidence>
<evidence type="ECO:0000256" key="7">
    <source>
        <dbReference type="ARBA" id="ARBA00022723"/>
    </source>
</evidence>
<organism evidence="16 17">
    <name type="scientific">Dichomitus squalens</name>
    <dbReference type="NCBI Taxonomy" id="114155"/>
    <lineage>
        <taxon>Eukaryota</taxon>
        <taxon>Fungi</taxon>
        <taxon>Dikarya</taxon>
        <taxon>Basidiomycota</taxon>
        <taxon>Agaricomycotina</taxon>
        <taxon>Agaricomycetes</taxon>
        <taxon>Polyporales</taxon>
        <taxon>Polyporaceae</taxon>
        <taxon>Dichomitus</taxon>
    </lineage>
</organism>
<dbReference type="Pfam" id="PF00067">
    <property type="entry name" value="p450"/>
    <property type="match status" value="1"/>
</dbReference>
<dbReference type="PROSITE" id="PS00086">
    <property type="entry name" value="CYTOCHROME_P450"/>
    <property type="match status" value="1"/>
</dbReference>
<evidence type="ECO:0000256" key="12">
    <source>
        <dbReference type="ARBA" id="ARBA00023136"/>
    </source>
</evidence>
<accession>A0A4Q9PD67</accession>
<evidence type="ECO:0000256" key="14">
    <source>
        <dbReference type="RuleBase" id="RU000461"/>
    </source>
</evidence>
<comment type="cofactor">
    <cofactor evidence="1 13">
        <name>heme</name>
        <dbReference type="ChEBI" id="CHEBI:30413"/>
    </cofactor>
</comment>
<sequence length="554" mass="62410">MCPSYSRTSYKLGVPVDMLLTHFPIFLKMAVWSQLALATSSAPIALVALLIIIGAYVRYVKSAKYRYPPGPVALPLLGNVHQLPMEYQQRRLAEWGGIYGDIVFARFFRTPVVVLNSKEAAVELLEKRSGKYSDRPPFVLLKELMGWDSVLNNLPYGERFRKQRKWLHDAFLSKDALVNYRPIQRRETYTLLSELCDKPELFMDHIVRWAAAMVLDIAYGYRVTGLGDELVETAERTTVETVIAGSPGSMLVDFFPILKGIPLWMPGSGFKRQALYVRSLVRRTLDTPYEMVKRDLMAGTAAPSLTVTLLEEALAEGKLTADYEEDIKGAAGVIYAAGSDTTVTTMKTFVLAMVLHPNVYQRARAELDRVIGPERLPDFEDRESLPYLECVVREVFRWNPPVPLGVPHRLSCDDVYRGYDIPDGSMVIPNIWWMTHNPDVYPNPERFDPDRYMQMSAEDTARVDPRDVVFGFGRRICPGQAFADASVWLAAASIIATMDLSFAKDDFGRDIIPDAAFVSGFVSHPKEFKCAFRPRSDRTQSLIAHTNAINIVAS</sequence>
<keyword evidence="5 13" id="KW-0349">Heme</keyword>
<keyword evidence="8 15" id="KW-1133">Transmembrane helix</keyword>
<keyword evidence="7 13" id="KW-0479">Metal-binding</keyword>
<gene>
    <name evidence="16" type="ORF">BD310DRAFT_941179</name>
</gene>
<dbReference type="GO" id="GO:0016705">
    <property type="term" value="F:oxidoreductase activity, acting on paired donors, with incorporation or reduction of molecular oxygen"/>
    <property type="evidence" value="ECO:0007669"/>
    <property type="project" value="InterPro"/>
</dbReference>
<comment type="similarity">
    <text evidence="4 14">Belongs to the cytochrome P450 family.</text>
</comment>
<dbReference type="GO" id="GO:0004497">
    <property type="term" value="F:monooxygenase activity"/>
    <property type="evidence" value="ECO:0007669"/>
    <property type="project" value="UniProtKB-KW"/>
</dbReference>
<dbReference type="Gene3D" id="1.10.630.10">
    <property type="entry name" value="Cytochrome P450"/>
    <property type="match status" value="1"/>
</dbReference>
<evidence type="ECO:0000313" key="17">
    <source>
        <dbReference type="Proteomes" id="UP000292082"/>
    </source>
</evidence>
<protein>
    <submittedName>
        <fullName evidence="16">Cytochrome P450</fullName>
    </submittedName>
</protein>
<feature type="binding site" description="axial binding residue" evidence="13">
    <location>
        <position position="477"/>
    </location>
    <ligand>
        <name>heme</name>
        <dbReference type="ChEBI" id="CHEBI:30413"/>
    </ligand>
    <ligandPart>
        <name>Fe</name>
        <dbReference type="ChEBI" id="CHEBI:18248"/>
    </ligandPart>
</feature>
<evidence type="ECO:0000256" key="4">
    <source>
        <dbReference type="ARBA" id="ARBA00010617"/>
    </source>
</evidence>
<dbReference type="CDD" id="cd11065">
    <property type="entry name" value="CYP64-like"/>
    <property type="match status" value="1"/>
</dbReference>
<dbReference type="GO" id="GO:0005506">
    <property type="term" value="F:iron ion binding"/>
    <property type="evidence" value="ECO:0007669"/>
    <property type="project" value="InterPro"/>
</dbReference>
<keyword evidence="17" id="KW-1185">Reference proteome</keyword>
<keyword evidence="10 13" id="KW-0408">Iron</keyword>
<dbReference type="PANTHER" id="PTHR46300:SF7">
    <property type="entry name" value="P450, PUTATIVE (EUROFUNG)-RELATED"/>
    <property type="match status" value="1"/>
</dbReference>
<evidence type="ECO:0000256" key="1">
    <source>
        <dbReference type="ARBA" id="ARBA00001971"/>
    </source>
</evidence>
<evidence type="ECO:0000256" key="2">
    <source>
        <dbReference type="ARBA" id="ARBA00004167"/>
    </source>
</evidence>
<dbReference type="InterPro" id="IPR001128">
    <property type="entry name" value="Cyt_P450"/>
</dbReference>
<evidence type="ECO:0000256" key="8">
    <source>
        <dbReference type="ARBA" id="ARBA00022989"/>
    </source>
</evidence>
<dbReference type="InterPro" id="IPR036396">
    <property type="entry name" value="Cyt_P450_sf"/>
</dbReference>
<keyword evidence="6 15" id="KW-0812">Transmembrane</keyword>
<evidence type="ECO:0000256" key="6">
    <source>
        <dbReference type="ARBA" id="ARBA00022692"/>
    </source>
</evidence>
<evidence type="ECO:0000256" key="13">
    <source>
        <dbReference type="PIRSR" id="PIRSR602401-1"/>
    </source>
</evidence>
<evidence type="ECO:0000256" key="3">
    <source>
        <dbReference type="ARBA" id="ARBA00005179"/>
    </source>
</evidence>
<keyword evidence="11 14" id="KW-0503">Monooxygenase</keyword>
<evidence type="ECO:0000256" key="5">
    <source>
        <dbReference type="ARBA" id="ARBA00022617"/>
    </source>
</evidence>
<dbReference type="SUPFAM" id="SSF48264">
    <property type="entry name" value="Cytochrome P450"/>
    <property type="match status" value="1"/>
</dbReference>
<dbReference type="InterPro" id="IPR002401">
    <property type="entry name" value="Cyt_P450_E_grp-I"/>
</dbReference>
<reference evidence="16 17" key="1">
    <citation type="submission" date="2019-01" db="EMBL/GenBank/DDBJ databases">
        <title>Draft genome sequences of three monokaryotic isolates of the white-rot basidiomycete fungus Dichomitus squalens.</title>
        <authorList>
            <consortium name="DOE Joint Genome Institute"/>
            <person name="Lopez S.C."/>
            <person name="Andreopoulos B."/>
            <person name="Pangilinan J."/>
            <person name="Lipzen A."/>
            <person name="Riley R."/>
            <person name="Ahrendt S."/>
            <person name="Ng V."/>
            <person name="Barry K."/>
            <person name="Daum C."/>
            <person name="Grigoriev I.V."/>
            <person name="Hilden K.S."/>
            <person name="Makela M.R."/>
            <person name="de Vries R.P."/>
        </authorList>
    </citation>
    <scope>NUCLEOTIDE SEQUENCE [LARGE SCALE GENOMIC DNA]</scope>
    <source>
        <strain evidence="16 17">CBS 464.89</strain>
    </source>
</reference>
<comment type="subcellular location">
    <subcellularLocation>
        <location evidence="2">Membrane</location>
        <topology evidence="2">Single-pass membrane protein</topology>
    </subcellularLocation>
</comment>
<dbReference type="InterPro" id="IPR017972">
    <property type="entry name" value="Cyt_P450_CS"/>
</dbReference>
<feature type="transmembrane region" description="Helical" evidence="15">
    <location>
        <begin position="37"/>
        <end position="57"/>
    </location>
</feature>
<dbReference type="PANTHER" id="PTHR46300">
    <property type="entry name" value="P450, PUTATIVE (EUROFUNG)-RELATED-RELATED"/>
    <property type="match status" value="1"/>
</dbReference>
<proteinExistence type="inferred from homology"/>